<dbReference type="RefSeq" id="WP_245121857.1">
    <property type="nucleotide sequence ID" value="NZ_CP095061.1"/>
</dbReference>
<evidence type="ECO:0000256" key="1">
    <source>
        <dbReference type="SAM" id="MobiDB-lite"/>
    </source>
</evidence>
<feature type="region of interest" description="Disordered" evidence="1">
    <location>
        <begin position="24"/>
        <end position="50"/>
    </location>
</feature>
<proteinExistence type="predicted"/>
<organism evidence="3 4">
    <name type="scientific">Hymenobacter volaticus</name>
    <dbReference type="NCBI Taxonomy" id="2932254"/>
    <lineage>
        <taxon>Bacteria</taxon>
        <taxon>Pseudomonadati</taxon>
        <taxon>Bacteroidota</taxon>
        <taxon>Cytophagia</taxon>
        <taxon>Cytophagales</taxon>
        <taxon>Hymenobacteraceae</taxon>
        <taxon>Hymenobacter</taxon>
    </lineage>
</organism>
<evidence type="ECO:0000313" key="4">
    <source>
        <dbReference type="Proteomes" id="UP000830401"/>
    </source>
</evidence>
<protein>
    <submittedName>
        <fullName evidence="3">Uncharacterized protein</fullName>
    </submittedName>
</protein>
<sequence>MRILLFLFIVTLTAAAQAQRKPAAFPATTPALTEDPALHRGSGHAGRYQSNDGAWHSVQIESWENDRVYLSDAGSTFKAYFPTELRRFVTMGDTVVAARDLVVVTRHFPFRRRRGLLPAAFGRQLYRDGGFQLLTYDPQRPATLLTALSSRLLLRQGQGGWQMLPTKTAKFNQLMLKLLGDNPELAAGLRAKQYRPRRDATELLERYVYWKIQQSLQSTAQPAR</sequence>
<keyword evidence="4" id="KW-1185">Reference proteome</keyword>
<feature type="compositionally biased region" description="Low complexity" evidence="1">
    <location>
        <begin position="24"/>
        <end position="33"/>
    </location>
</feature>
<dbReference type="EMBL" id="CP095061">
    <property type="protein sequence ID" value="UOQ67014.1"/>
    <property type="molecule type" value="Genomic_DNA"/>
</dbReference>
<accession>A0ABY4G975</accession>
<feature type="signal peptide" evidence="2">
    <location>
        <begin position="1"/>
        <end position="18"/>
    </location>
</feature>
<evidence type="ECO:0000313" key="3">
    <source>
        <dbReference type="EMBL" id="UOQ67014.1"/>
    </source>
</evidence>
<name>A0ABY4G975_9BACT</name>
<keyword evidence="2" id="KW-0732">Signal</keyword>
<dbReference type="Proteomes" id="UP000830401">
    <property type="component" value="Chromosome"/>
</dbReference>
<reference evidence="3" key="1">
    <citation type="submission" date="2022-04" db="EMBL/GenBank/DDBJ databases">
        <title>Hymenobacter sp. isolated from the air.</title>
        <authorList>
            <person name="Won M."/>
            <person name="Lee C.-M."/>
            <person name="Woen H.-Y."/>
            <person name="Kwon S.-W."/>
        </authorList>
    </citation>
    <scope>NUCLEOTIDE SEQUENCE</scope>
    <source>
        <strain evidence="3">5420S-77</strain>
    </source>
</reference>
<evidence type="ECO:0000256" key="2">
    <source>
        <dbReference type="SAM" id="SignalP"/>
    </source>
</evidence>
<gene>
    <name evidence="3" type="ORF">MUN86_03655</name>
</gene>
<feature type="chain" id="PRO_5046407265" evidence="2">
    <location>
        <begin position="19"/>
        <end position="224"/>
    </location>
</feature>